<dbReference type="InterPro" id="IPR001611">
    <property type="entry name" value="Leu-rich_rpt"/>
</dbReference>
<sequence>MRELELSNNRVEDSGLMLLSPGLESHHMTLVTLRLSGCLITEEGFSSLASALSSNPSCLRELDLSYNHPGDSGGSCCLLDWRIHWRLDTLRYDRTRALLLCYTVQLPAMLDAKSLDNPRVGLTVSSSRLDHDVCELSFDSNTATSNLKLSDSNRKVTRDDEDPDEEYMKYPMCERL</sequence>
<organism evidence="3 4">
    <name type="scientific">Liparis tanakae</name>
    <name type="common">Tanaka's snailfish</name>
    <dbReference type="NCBI Taxonomy" id="230148"/>
    <lineage>
        <taxon>Eukaryota</taxon>
        <taxon>Metazoa</taxon>
        <taxon>Chordata</taxon>
        <taxon>Craniata</taxon>
        <taxon>Vertebrata</taxon>
        <taxon>Euteleostomi</taxon>
        <taxon>Actinopterygii</taxon>
        <taxon>Neopterygii</taxon>
        <taxon>Teleostei</taxon>
        <taxon>Neoteleostei</taxon>
        <taxon>Acanthomorphata</taxon>
        <taxon>Eupercaria</taxon>
        <taxon>Perciformes</taxon>
        <taxon>Cottioidei</taxon>
        <taxon>Cottales</taxon>
        <taxon>Liparidae</taxon>
        <taxon>Liparis</taxon>
    </lineage>
</organism>
<dbReference type="Gene3D" id="3.80.10.10">
    <property type="entry name" value="Ribonuclease Inhibitor"/>
    <property type="match status" value="1"/>
</dbReference>
<evidence type="ECO:0000313" key="3">
    <source>
        <dbReference type="EMBL" id="TNN44248.1"/>
    </source>
</evidence>
<reference evidence="3 4" key="1">
    <citation type="submission" date="2019-03" db="EMBL/GenBank/DDBJ databases">
        <title>First draft genome of Liparis tanakae, snailfish: a comprehensive survey of snailfish specific genes.</title>
        <authorList>
            <person name="Kim W."/>
            <person name="Song I."/>
            <person name="Jeong J.-H."/>
            <person name="Kim D."/>
            <person name="Kim S."/>
            <person name="Ryu S."/>
            <person name="Song J.Y."/>
            <person name="Lee S.K."/>
        </authorList>
    </citation>
    <scope>NUCLEOTIDE SEQUENCE [LARGE SCALE GENOMIC DNA]</scope>
    <source>
        <tissue evidence="3">Muscle</tissue>
    </source>
</reference>
<dbReference type="InterPro" id="IPR032675">
    <property type="entry name" value="LRR_dom_sf"/>
</dbReference>
<dbReference type="OrthoDB" id="8956055at2759"/>
<dbReference type="EMBL" id="SRLO01000915">
    <property type="protein sequence ID" value="TNN44248.1"/>
    <property type="molecule type" value="Genomic_DNA"/>
</dbReference>
<proteinExistence type="predicted"/>
<dbReference type="AlphaFoldDB" id="A0A4Z2FSV9"/>
<evidence type="ECO:0000256" key="2">
    <source>
        <dbReference type="ARBA" id="ARBA00022737"/>
    </source>
</evidence>
<keyword evidence="4" id="KW-1185">Reference proteome</keyword>
<evidence type="ECO:0000256" key="1">
    <source>
        <dbReference type="ARBA" id="ARBA00022614"/>
    </source>
</evidence>
<dbReference type="PANTHER" id="PTHR24106">
    <property type="entry name" value="NACHT, LRR AND CARD DOMAINS-CONTAINING"/>
    <property type="match status" value="1"/>
</dbReference>
<dbReference type="Pfam" id="PF13516">
    <property type="entry name" value="LRR_6"/>
    <property type="match status" value="3"/>
</dbReference>
<name>A0A4Z2FSV9_9TELE</name>
<dbReference type="Proteomes" id="UP000314294">
    <property type="component" value="Unassembled WGS sequence"/>
</dbReference>
<protein>
    <submittedName>
        <fullName evidence="3">Ribonuclease inhibitor</fullName>
    </submittedName>
</protein>
<evidence type="ECO:0000313" key="4">
    <source>
        <dbReference type="Proteomes" id="UP000314294"/>
    </source>
</evidence>
<dbReference type="SMART" id="SM00368">
    <property type="entry name" value="LRR_RI"/>
    <property type="match status" value="2"/>
</dbReference>
<accession>A0A4Z2FSV9</accession>
<dbReference type="SUPFAM" id="SSF52047">
    <property type="entry name" value="RNI-like"/>
    <property type="match status" value="1"/>
</dbReference>
<keyword evidence="2" id="KW-0677">Repeat</keyword>
<keyword evidence="1" id="KW-0433">Leucine-rich repeat</keyword>
<comment type="caution">
    <text evidence="3">The sequence shown here is derived from an EMBL/GenBank/DDBJ whole genome shotgun (WGS) entry which is preliminary data.</text>
</comment>
<dbReference type="InterPro" id="IPR051261">
    <property type="entry name" value="NLR"/>
</dbReference>
<gene>
    <name evidence="3" type="primary">RNH1_13</name>
    <name evidence="3" type="ORF">EYF80_045531</name>
</gene>